<dbReference type="InterPro" id="IPR007822">
    <property type="entry name" value="LANC-like"/>
</dbReference>
<accession>A0AB34KR00</accession>
<feature type="binding site" evidence="1">
    <location>
        <position position="297"/>
    </location>
    <ligand>
        <name>Zn(2+)</name>
        <dbReference type="ChEBI" id="CHEBI:29105"/>
    </ligand>
</feature>
<keyword evidence="1" id="KW-0862">Zinc</keyword>
<organism evidence="2 3">
    <name type="scientific">Cladosporium halotolerans</name>
    <dbReference type="NCBI Taxonomy" id="1052096"/>
    <lineage>
        <taxon>Eukaryota</taxon>
        <taxon>Fungi</taxon>
        <taxon>Dikarya</taxon>
        <taxon>Ascomycota</taxon>
        <taxon>Pezizomycotina</taxon>
        <taxon>Dothideomycetes</taxon>
        <taxon>Dothideomycetidae</taxon>
        <taxon>Cladosporiales</taxon>
        <taxon>Cladosporiaceae</taxon>
        <taxon>Cladosporium</taxon>
    </lineage>
</organism>
<dbReference type="PANTHER" id="PTHR12736:SF7">
    <property type="entry name" value="LANC-LIKE PROTEIN 3"/>
    <property type="match status" value="1"/>
</dbReference>
<comment type="caution">
    <text evidence="2">The sequence shown here is derived from an EMBL/GenBank/DDBJ whole genome shotgun (WGS) entry which is preliminary data.</text>
</comment>
<proteinExistence type="predicted"/>
<name>A0AB34KR00_9PEZI</name>
<dbReference type="Proteomes" id="UP000803884">
    <property type="component" value="Unassembled WGS sequence"/>
</dbReference>
<dbReference type="Pfam" id="PF05147">
    <property type="entry name" value="LANC_like"/>
    <property type="match status" value="1"/>
</dbReference>
<keyword evidence="1" id="KW-0479">Metal-binding</keyword>
<gene>
    <name evidence="2" type="ORF">WHR41_05024</name>
</gene>
<feature type="binding site" evidence="1">
    <location>
        <position position="298"/>
    </location>
    <ligand>
        <name>Zn(2+)</name>
        <dbReference type="ChEBI" id="CHEBI:29105"/>
    </ligand>
</feature>
<dbReference type="GO" id="GO:0005975">
    <property type="term" value="P:carbohydrate metabolic process"/>
    <property type="evidence" value="ECO:0007669"/>
    <property type="project" value="InterPro"/>
</dbReference>
<evidence type="ECO:0000256" key="1">
    <source>
        <dbReference type="PIRSR" id="PIRSR607822-1"/>
    </source>
</evidence>
<dbReference type="PANTHER" id="PTHR12736">
    <property type="entry name" value="LANC-LIKE PROTEIN"/>
    <property type="match status" value="1"/>
</dbReference>
<dbReference type="InterPro" id="IPR012341">
    <property type="entry name" value="6hp_glycosidase-like_sf"/>
</dbReference>
<keyword evidence="3" id="KW-1185">Reference proteome</keyword>
<dbReference type="SUPFAM" id="SSF158745">
    <property type="entry name" value="LanC-like"/>
    <property type="match status" value="1"/>
</dbReference>
<dbReference type="Gene3D" id="1.50.10.10">
    <property type="match status" value="1"/>
</dbReference>
<dbReference type="GeneID" id="96006467"/>
<protein>
    <submittedName>
        <fullName evidence="2">Uncharacterized protein</fullName>
    </submittedName>
</protein>
<dbReference type="GO" id="GO:0046872">
    <property type="term" value="F:metal ion binding"/>
    <property type="evidence" value="ECO:0007669"/>
    <property type="project" value="UniProtKB-KW"/>
</dbReference>
<evidence type="ECO:0000313" key="3">
    <source>
        <dbReference type="Proteomes" id="UP000803884"/>
    </source>
</evidence>
<dbReference type="GO" id="GO:0005886">
    <property type="term" value="C:plasma membrane"/>
    <property type="evidence" value="ECO:0007669"/>
    <property type="project" value="TreeGrafter"/>
</dbReference>
<evidence type="ECO:0000313" key="2">
    <source>
        <dbReference type="EMBL" id="KAL1585730.1"/>
    </source>
</evidence>
<dbReference type="EMBL" id="JAAQHG020000017">
    <property type="protein sequence ID" value="KAL1585730.1"/>
    <property type="molecule type" value="Genomic_DNA"/>
</dbReference>
<reference evidence="2 3" key="1">
    <citation type="journal article" date="2020" name="Microbiol. Resour. Announc.">
        <title>Draft Genome Sequence of a Cladosporium Species Isolated from the Mesophotic Ascidian Didemnum maculosum.</title>
        <authorList>
            <person name="Gioti A."/>
            <person name="Siaperas R."/>
            <person name="Nikolaivits E."/>
            <person name="Le Goff G."/>
            <person name="Ouazzani J."/>
            <person name="Kotoulas G."/>
            <person name="Topakas E."/>
        </authorList>
    </citation>
    <scope>NUCLEOTIDE SEQUENCE [LARGE SCALE GENOMIC DNA]</scope>
    <source>
        <strain evidence="2 3">TM138-S3</strain>
    </source>
</reference>
<dbReference type="GO" id="GO:0031179">
    <property type="term" value="P:peptide modification"/>
    <property type="evidence" value="ECO:0007669"/>
    <property type="project" value="InterPro"/>
</dbReference>
<dbReference type="AlphaFoldDB" id="A0AB34KR00"/>
<feature type="binding site" evidence="1">
    <location>
        <position position="249"/>
    </location>
    <ligand>
        <name>Zn(2+)</name>
        <dbReference type="ChEBI" id="CHEBI:29105"/>
    </ligand>
</feature>
<dbReference type="CDD" id="cd04794">
    <property type="entry name" value="euk_LANCL"/>
    <property type="match status" value="1"/>
</dbReference>
<dbReference type="PRINTS" id="PR01950">
    <property type="entry name" value="LANCSUPER"/>
</dbReference>
<sequence length="370" mass="40737">MPRYFKNDAPLASRDPYKQLKASLNRLVNDHPPASIKPGGGLFKGPVSVAYTLLILQQMYPDLEVEGQLLGTWSAAYLKQAQDTIGDYPGPKPGKCGITDDILALLAIGAATSKDVDMVGNLCDYSAEALEPETENEFLYGRAGYLYLLRMVKTSFVDDQKTLQLITDTQDDVIDAILDSPRPWKWHGKTYVGAIHGAIGIITQVVFTDPKKYAPKVEADLAVLLTYQYETGNWPSSIPPEKDRLVQVCHGAPGVVNSLVSIKKYFPNLEEKITKAIASGRECVKERGLLTKEPCLCHGITGNALALEDKDFEHFLTYTTGHEMKSMEKDGMLEKSSCPESLFGGEAGRAWSWAVADKGLDKRILGYNDL</sequence>
<dbReference type="SMART" id="SM01260">
    <property type="entry name" value="LANC_like"/>
    <property type="match status" value="1"/>
</dbReference>
<dbReference type="RefSeq" id="XP_069228836.1">
    <property type="nucleotide sequence ID" value="XM_069373629.1"/>
</dbReference>